<gene>
    <name evidence="3" type="ORF">FNJ47_21350</name>
</gene>
<keyword evidence="4" id="KW-1185">Reference proteome</keyword>
<evidence type="ECO:0000313" key="3">
    <source>
        <dbReference type="EMBL" id="NEU98302.1"/>
    </source>
</evidence>
<protein>
    <submittedName>
        <fullName evidence="3">Nuclear transport factor 2 family protein</fullName>
    </submittedName>
</protein>
<organism evidence="3 4">
    <name type="scientific">Bradyrhizobium uaiense</name>
    <dbReference type="NCBI Taxonomy" id="2594946"/>
    <lineage>
        <taxon>Bacteria</taxon>
        <taxon>Pseudomonadati</taxon>
        <taxon>Pseudomonadota</taxon>
        <taxon>Alphaproteobacteria</taxon>
        <taxon>Hyphomicrobiales</taxon>
        <taxon>Nitrobacteraceae</taxon>
        <taxon>Bradyrhizobium</taxon>
    </lineage>
</organism>
<accession>A0A6P1BL60</accession>
<dbReference type="EMBL" id="VKHP01000087">
    <property type="protein sequence ID" value="NEU98302.1"/>
    <property type="molecule type" value="Genomic_DNA"/>
</dbReference>
<sequence length="161" mass="18004">MIDSVQSQLQGRQEMTQAQTLGSMHREKSPDDIRDICQNYLATFSTRNIAAIVKNHAVDGTFWLRAGGPAVKGRDAIGATFAGFFAQWPNFGYEVHRTLFTERQWILDWTATADLRQADGTLRQVRFDCLDVVDVDADGLVVRKDTFVDLVQVQAARALGN</sequence>
<feature type="compositionally biased region" description="Polar residues" evidence="1">
    <location>
        <begin position="1"/>
        <end position="22"/>
    </location>
</feature>
<evidence type="ECO:0000256" key="1">
    <source>
        <dbReference type="SAM" id="MobiDB-lite"/>
    </source>
</evidence>
<proteinExistence type="predicted"/>
<dbReference type="InterPro" id="IPR032710">
    <property type="entry name" value="NTF2-like_dom_sf"/>
</dbReference>
<dbReference type="InterPro" id="IPR037401">
    <property type="entry name" value="SnoaL-like"/>
</dbReference>
<dbReference type="Gene3D" id="3.10.450.50">
    <property type="match status" value="1"/>
</dbReference>
<evidence type="ECO:0000259" key="2">
    <source>
        <dbReference type="Pfam" id="PF12680"/>
    </source>
</evidence>
<dbReference type="AlphaFoldDB" id="A0A6P1BL60"/>
<evidence type="ECO:0000313" key="4">
    <source>
        <dbReference type="Proteomes" id="UP000468531"/>
    </source>
</evidence>
<feature type="domain" description="SnoaL-like" evidence="2">
    <location>
        <begin position="38"/>
        <end position="143"/>
    </location>
</feature>
<dbReference type="Proteomes" id="UP000468531">
    <property type="component" value="Unassembled WGS sequence"/>
</dbReference>
<reference evidence="3 4" key="1">
    <citation type="journal article" date="2020" name="Arch. Microbiol.">
        <title>Bradyrhizobium uaiense sp. nov., a new highly efficient cowpea symbiont.</title>
        <authorList>
            <person name="Cabral Michel D."/>
            <person name="Azarias Guimaraes A."/>
            <person name="Martins da Costa E."/>
            <person name="Soares de Carvalho T."/>
            <person name="Balsanelli E."/>
            <person name="Willems A."/>
            <person name="Maltempi de Souza E."/>
            <person name="de Souza Moreira F.M."/>
        </authorList>
    </citation>
    <scope>NUCLEOTIDE SEQUENCE [LARGE SCALE GENOMIC DNA]</scope>
    <source>
        <strain evidence="3 4">UFLA 03-164</strain>
    </source>
</reference>
<name>A0A6P1BL60_9BRAD</name>
<feature type="region of interest" description="Disordered" evidence="1">
    <location>
        <begin position="1"/>
        <end position="30"/>
    </location>
</feature>
<dbReference type="Pfam" id="PF12680">
    <property type="entry name" value="SnoaL_2"/>
    <property type="match status" value="1"/>
</dbReference>
<comment type="caution">
    <text evidence="3">The sequence shown here is derived from an EMBL/GenBank/DDBJ whole genome shotgun (WGS) entry which is preliminary data.</text>
</comment>
<dbReference type="SUPFAM" id="SSF54427">
    <property type="entry name" value="NTF2-like"/>
    <property type="match status" value="1"/>
</dbReference>